<dbReference type="InterPro" id="IPR004569">
    <property type="entry name" value="PyrdxlP_synth_PdxJ"/>
</dbReference>
<feature type="binding site" evidence="4">
    <location>
        <position position="192"/>
    </location>
    <ligand>
        <name>3-amino-2-oxopropyl phosphate</name>
        <dbReference type="ChEBI" id="CHEBI:57279"/>
    </ligand>
</feature>
<comment type="similarity">
    <text evidence="4">Belongs to the PNP synthase family.</text>
</comment>
<comment type="caution">
    <text evidence="6">The sequence shown here is derived from an EMBL/GenBank/DDBJ whole genome shotgun (WGS) entry which is preliminary data.</text>
</comment>
<keyword evidence="2 4" id="KW-0808">Transferase</keyword>
<feature type="binding site" evidence="4">
    <location>
        <position position="18"/>
    </location>
    <ligand>
        <name>3-amino-2-oxopropyl phosphate</name>
        <dbReference type="ChEBI" id="CHEBI:57279"/>
    </ligand>
</feature>
<keyword evidence="7" id="KW-1185">Reference proteome</keyword>
<evidence type="ECO:0000256" key="1">
    <source>
        <dbReference type="ARBA" id="ARBA00022490"/>
    </source>
</evidence>
<dbReference type="CDD" id="cd00003">
    <property type="entry name" value="PNPsynthase"/>
    <property type="match status" value="1"/>
</dbReference>
<dbReference type="Pfam" id="PF03740">
    <property type="entry name" value="PdxJ"/>
    <property type="match status" value="1"/>
</dbReference>
<accession>A0A4Y9VP17</accession>
<feature type="binding site" evidence="4">
    <location>
        <position position="50"/>
    </location>
    <ligand>
        <name>1-deoxy-D-xylulose 5-phosphate</name>
        <dbReference type="ChEBI" id="CHEBI:57792"/>
    </ligand>
</feature>
<keyword evidence="1 4" id="KW-0963">Cytoplasm</keyword>
<dbReference type="InterPro" id="IPR036130">
    <property type="entry name" value="Pyridoxine-5'_phos_synth"/>
</dbReference>
<dbReference type="PANTHER" id="PTHR30456:SF0">
    <property type="entry name" value="PYRIDOXINE 5'-PHOSPHATE SYNTHASE"/>
    <property type="match status" value="1"/>
</dbReference>
<dbReference type="Proteomes" id="UP000297706">
    <property type="component" value="Unassembled WGS sequence"/>
</dbReference>
<dbReference type="NCBIfam" id="NF003623">
    <property type="entry name" value="PRK05265.1-1"/>
    <property type="match status" value="1"/>
</dbReference>
<feature type="active site" description="Proton acceptor" evidence="4">
    <location>
        <position position="43"/>
    </location>
</feature>
<dbReference type="HAMAP" id="MF_00279">
    <property type="entry name" value="PdxJ"/>
    <property type="match status" value="1"/>
</dbReference>
<dbReference type="SUPFAM" id="SSF63892">
    <property type="entry name" value="Pyridoxine 5'-phosphate synthase"/>
    <property type="match status" value="1"/>
</dbReference>
<evidence type="ECO:0000256" key="5">
    <source>
        <dbReference type="NCBIfam" id="TIGR00559"/>
    </source>
</evidence>
<evidence type="ECO:0000256" key="3">
    <source>
        <dbReference type="ARBA" id="ARBA00023096"/>
    </source>
</evidence>
<reference evidence="6 7" key="1">
    <citation type="submission" date="2018-02" db="EMBL/GenBank/DDBJ databases">
        <title>A novel lanthanide dependent methylotroph, Methylotenera sp. La3113.</title>
        <authorList>
            <person name="Lv H."/>
            <person name="Tani A."/>
        </authorList>
    </citation>
    <scope>NUCLEOTIDE SEQUENCE [LARGE SCALE GENOMIC DNA]</scope>
    <source>
        <strain evidence="6 7">La3113</strain>
    </source>
</reference>
<comment type="subcellular location">
    <subcellularLocation>
        <location evidence="4">Cytoplasm</location>
    </subcellularLocation>
</comment>
<comment type="catalytic activity">
    <reaction evidence="4">
        <text>3-amino-2-oxopropyl phosphate + 1-deoxy-D-xylulose 5-phosphate = pyridoxine 5'-phosphate + phosphate + 2 H2O + H(+)</text>
        <dbReference type="Rhea" id="RHEA:15265"/>
        <dbReference type="ChEBI" id="CHEBI:15377"/>
        <dbReference type="ChEBI" id="CHEBI:15378"/>
        <dbReference type="ChEBI" id="CHEBI:43474"/>
        <dbReference type="ChEBI" id="CHEBI:57279"/>
        <dbReference type="ChEBI" id="CHEBI:57792"/>
        <dbReference type="ChEBI" id="CHEBI:58589"/>
        <dbReference type="EC" id="2.6.99.2"/>
    </reaction>
</comment>
<comment type="subunit">
    <text evidence="4">Homooctamer; tetramer of dimers.</text>
</comment>
<sequence>MIKLGVNIDHVATIRQARGTKYPSVVQAALRAEQSGADSITLHLREDRRHMQDADIFALRPLLQTKMNLECAVTDEMLDIAIKVMPQDVCLVPERREERTTEGGLDVIAHFDKVKHAVQKLSDVGIRVSLFIAPDLAQIDAAVKTGAPVIELHTGTFADAEIERAQIAELDRIERALHHAKDAHLIVNAGHGLHYHNVHHVARMYGFEELNIGHAIVAHALFVGWDNAVREMKSLMKEFAPK</sequence>
<keyword evidence="3 4" id="KW-0664">Pyridoxine biosynthesis</keyword>
<dbReference type="GO" id="GO:0033856">
    <property type="term" value="F:pyridoxine 5'-phosphate synthase activity"/>
    <property type="evidence" value="ECO:0007669"/>
    <property type="project" value="UniProtKB-UniRule"/>
</dbReference>
<dbReference type="NCBIfam" id="TIGR00559">
    <property type="entry name" value="pdxJ"/>
    <property type="match status" value="1"/>
</dbReference>
<dbReference type="EMBL" id="PQVH01000012">
    <property type="protein sequence ID" value="TFW70523.1"/>
    <property type="molecule type" value="Genomic_DNA"/>
</dbReference>
<feature type="active site" description="Proton acceptor" evidence="4">
    <location>
        <position position="70"/>
    </location>
</feature>
<evidence type="ECO:0000256" key="2">
    <source>
        <dbReference type="ARBA" id="ARBA00022679"/>
    </source>
</evidence>
<protein>
    <recommendedName>
        <fullName evidence="4 5">Pyridoxine 5'-phosphate synthase</fullName>
        <shortName evidence="4">PNP synthase</shortName>
        <ecNumber evidence="4 5">2.6.99.2</ecNumber>
    </recommendedName>
</protein>
<dbReference type="NCBIfam" id="NF003627">
    <property type="entry name" value="PRK05265.1-5"/>
    <property type="match status" value="1"/>
</dbReference>
<gene>
    <name evidence="4" type="primary">pdxJ</name>
    <name evidence="6" type="ORF">C3Y98_09365</name>
</gene>
<feature type="binding site" evidence="4">
    <location>
        <position position="7"/>
    </location>
    <ligand>
        <name>3-amino-2-oxopropyl phosphate</name>
        <dbReference type="ChEBI" id="CHEBI:57279"/>
    </ligand>
</feature>
<feature type="binding site" evidence="4">
    <location>
        <position position="100"/>
    </location>
    <ligand>
        <name>1-deoxy-D-xylulose 5-phosphate</name>
        <dbReference type="ChEBI" id="CHEBI:57792"/>
    </ligand>
</feature>
<dbReference type="EC" id="2.6.99.2" evidence="4 5"/>
<dbReference type="GO" id="GO:0008615">
    <property type="term" value="P:pyridoxine biosynthetic process"/>
    <property type="evidence" value="ECO:0007669"/>
    <property type="project" value="UniProtKB-UniRule"/>
</dbReference>
<comment type="pathway">
    <text evidence="4">Cofactor biosynthesis; pyridoxine 5'-phosphate biosynthesis; pyridoxine 5'-phosphate from D-erythrose 4-phosphate: step 5/5.</text>
</comment>
<dbReference type="RefSeq" id="WP_135278328.1">
    <property type="nucleotide sequence ID" value="NZ_PQVH01000012.1"/>
</dbReference>
<feature type="binding site" evidence="4">
    <location>
        <position position="45"/>
    </location>
    <ligand>
        <name>1-deoxy-D-xylulose 5-phosphate</name>
        <dbReference type="ChEBI" id="CHEBI:57792"/>
    </ligand>
</feature>
<dbReference type="OrthoDB" id="9806590at2"/>
<dbReference type="GO" id="GO:0005829">
    <property type="term" value="C:cytosol"/>
    <property type="evidence" value="ECO:0007669"/>
    <property type="project" value="TreeGrafter"/>
</dbReference>
<name>A0A4Y9VP17_9PROT</name>
<dbReference type="PANTHER" id="PTHR30456">
    <property type="entry name" value="PYRIDOXINE 5'-PHOSPHATE SYNTHASE"/>
    <property type="match status" value="1"/>
</dbReference>
<dbReference type="Gene3D" id="3.20.20.70">
    <property type="entry name" value="Aldolase class I"/>
    <property type="match status" value="1"/>
</dbReference>
<comment type="function">
    <text evidence="4">Catalyzes the complicated ring closure reaction between the two acyclic compounds 1-deoxy-D-xylulose-5-phosphate (DXP) and 3-amino-2-oxopropyl phosphate (1-amino-acetone-3-phosphate or AAP) to form pyridoxine 5'-phosphate (PNP) and inorganic phosphate.</text>
</comment>
<evidence type="ECO:0000256" key="4">
    <source>
        <dbReference type="HAMAP-Rule" id="MF_00279"/>
    </source>
</evidence>
<evidence type="ECO:0000313" key="6">
    <source>
        <dbReference type="EMBL" id="TFW70523.1"/>
    </source>
</evidence>
<feature type="site" description="Transition state stabilizer" evidence="4">
    <location>
        <position position="151"/>
    </location>
</feature>
<dbReference type="UniPathway" id="UPA00244">
    <property type="reaction ID" value="UER00313"/>
</dbReference>
<feature type="binding site" evidence="4">
    <location>
        <begin position="9"/>
        <end position="10"/>
    </location>
    <ligand>
        <name>1-deoxy-D-xylulose 5-phosphate</name>
        <dbReference type="ChEBI" id="CHEBI:57792"/>
    </ligand>
</feature>
<organism evidence="6 7">
    <name type="scientific">Methylotenera oryzisoli</name>
    <dbReference type="NCBI Taxonomy" id="2080758"/>
    <lineage>
        <taxon>Bacteria</taxon>
        <taxon>Pseudomonadati</taxon>
        <taxon>Pseudomonadota</taxon>
        <taxon>Betaproteobacteria</taxon>
        <taxon>Nitrosomonadales</taxon>
        <taxon>Methylophilaceae</taxon>
        <taxon>Methylotenera</taxon>
    </lineage>
</organism>
<feature type="active site" description="Proton donor" evidence="4">
    <location>
        <position position="191"/>
    </location>
</feature>
<dbReference type="InterPro" id="IPR013785">
    <property type="entry name" value="Aldolase_TIM"/>
</dbReference>
<dbReference type="NCBIfam" id="NF003625">
    <property type="entry name" value="PRK05265.1-3"/>
    <property type="match status" value="1"/>
</dbReference>
<dbReference type="AlphaFoldDB" id="A0A4Y9VP17"/>
<proteinExistence type="inferred from homology"/>
<evidence type="ECO:0000313" key="7">
    <source>
        <dbReference type="Proteomes" id="UP000297706"/>
    </source>
</evidence>
<feature type="binding site" evidence="4">
    <location>
        <begin position="213"/>
        <end position="214"/>
    </location>
    <ligand>
        <name>3-amino-2-oxopropyl phosphate</name>
        <dbReference type="ChEBI" id="CHEBI:57279"/>
    </ligand>
</feature>